<organism evidence="4 5">
    <name type="scientific">Lentzea xinjiangensis</name>
    <dbReference type="NCBI Taxonomy" id="402600"/>
    <lineage>
        <taxon>Bacteria</taxon>
        <taxon>Bacillati</taxon>
        <taxon>Actinomycetota</taxon>
        <taxon>Actinomycetes</taxon>
        <taxon>Pseudonocardiales</taxon>
        <taxon>Pseudonocardiaceae</taxon>
        <taxon>Lentzea</taxon>
    </lineage>
</organism>
<feature type="region of interest" description="Disordered" evidence="1">
    <location>
        <begin position="608"/>
        <end position="630"/>
    </location>
</feature>
<dbReference type="InterPro" id="IPR002182">
    <property type="entry name" value="NB-ARC"/>
</dbReference>
<dbReference type="InterPro" id="IPR027417">
    <property type="entry name" value="P-loop_NTPase"/>
</dbReference>
<feature type="compositionally biased region" description="Polar residues" evidence="1">
    <location>
        <begin position="538"/>
        <end position="557"/>
    </location>
</feature>
<dbReference type="EMBL" id="FOFR01000005">
    <property type="protein sequence ID" value="SEQ80125.1"/>
    <property type="molecule type" value="Genomic_DNA"/>
</dbReference>
<dbReference type="Gene3D" id="3.40.50.300">
    <property type="entry name" value="P-loop containing nucleotide triphosphate hydrolases"/>
    <property type="match status" value="1"/>
</dbReference>
<keyword evidence="5" id="KW-1185">Reference proteome</keyword>
<dbReference type="OrthoDB" id="580767at2"/>
<feature type="compositionally biased region" description="Pro residues" evidence="1">
    <location>
        <begin position="35"/>
        <end position="48"/>
    </location>
</feature>
<dbReference type="Pfam" id="PF13374">
    <property type="entry name" value="TPR_10"/>
    <property type="match status" value="5"/>
</dbReference>
<dbReference type="PANTHER" id="PTHR46082:SF6">
    <property type="entry name" value="AAA+ ATPASE DOMAIN-CONTAINING PROTEIN-RELATED"/>
    <property type="match status" value="1"/>
</dbReference>
<dbReference type="RefSeq" id="WP_089951252.1">
    <property type="nucleotide sequence ID" value="NZ_FOFR01000005.1"/>
</dbReference>
<dbReference type="GO" id="GO:0043531">
    <property type="term" value="F:ADP binding"/>
    <property type="evidence" value="ECO:0007669"/>
    <property type="project" value="InterPro"/>
</dbReference>
<protein>
    <submittedName>
        <fullName evidence="4">Tetratricopeptide repeat-containing protein</fullName>
    </submittedName>
</protein>
<dbReference type="InterPro" id="IPR056681">
    <property type="entry name" value="DUF7779"/>
</dbReference>
<feature type="domain" description="NB-ARC" evidence="2">
    <location>
        <begin position="640"/>
        <end position="792"/>
    </location>
</feature>
<name>A0A1H9J0I1_9PSEU</name>
<dbReference type="InterPro" id="IPR047738">
    <property type="entry name" value="SAV_2336-like_N"/>
</dbReference>
<dbReference type="SUPFAM" id="SSF52540">
    <property type="entry name" value="P-loop containing nucleoside triphosphate hydrolases"/>
    <property type="match status" value="1"/>
</dbReference>
<dbReference type="InterPro" id="IPR053137">
    <property type="entry name" value="NLR-like"/>
</dbReference>
<feature type="region of interest" description="Disordered" evidence="1">
    <location>
        <begin position="24"/>
        <end position="78"/>
    </location>
</feature>
<sequence length="1446" mass="158544">MGGIEGLDWPEVADIVWLAAAMRDGTTGNRAPDPASTPPEPGHAPPEPGEVAEPPGHDVPAAEEPEPEPIGATAPREVREPSIAGSWYGDGEAAPDLVPAHSDGPALAESLDCFRALRPLKREIPSARDDAMVLDEVATAERTAQTGVWWPVTRSRAERWLDLTVILDNSPSMSLWRPKVVAFMELLARLGAFRTIQFRLVDVVRGADGRAVPVLRGGTAGAPARDPAEVLDVSGRRVALLVTDGVGELWRPEVLHPVLAQWARSMPVSVVHLLPQWLWGRGAMRLHRADLTVPGPLRPNSRWSIQLSDAWMDEDPSAHARNGAVPVPVLELQPRWLRWWARLITAGHRGPAAGTVLMATSEPAVGEPSRPVSARDHVGRFRSLASPPALRLATLLAAVPAHLEVVQLIRRRFVPEAGPEHLGELLLSGLLYYSSHSRDNVVIPGSGAFAFPEAVRELLLNGARRSETAGVVRTAAEEFGDRIPVLDHLRNAIADPDNTPDPVLTSSNAADVELESAVMRALSGPYLSRADRLRNAVAQDNSPSSESIQESIKNHTASEVAPEMAEGLSKPTVSEAPDLAWRDAHSAQPAAIGLPEASGMTVRASSGSRVFHERRPEDPPPIWGNVPPRNPNFTGRVELLDQLGKRLTAGGTTAVLPSALHGMGGIGKTQMATEYIYRHLQDYDLIWWIEAARPTQIRAGLTELARQLGLPGASEANTAVPAVREALRVGRPFRRWLLVFDAAESPEEVRPFFPTNGPGEVLITSRNPDWAGVARPLELAVFTRAESIELLGKRGPEIEEQDANQLAEKLGDLPLALEQAAAWRAVTGMPVREYLRLFDESVAEILDTSAPSDYEVSVAAAWNVSFDELKIRNPAAHQILHICAFFSPEPISRDLFTGVSRVSISPELDAALRDPIKLARAIRDINRYGLAKIDHGSNTLQLHRLVQLVLRNRVMAPQVQAQMRHGAHQLLASLDPNDPESSRHWPRYRELLPHAYAADIVDCDDSWVRQLVINLMRFLFAWGDHEEAARLAERAYEGFERKLGPTHPQTLDVASRLGFYLWVLGRYEEGARINQLTLQRRIQVSGEDSEETFALQTNIVIDLRAQGDFAAATKLSDEIYHKSKRLFGDDDPETLNAAYQHALSLRLSGEYRAAADLDEDTVRRRVEVLGPDHQKTLGSNAALIVDRREAGEYTRARIEQEKFTELFRARFGEDNPDYATFAFLLSVARRKDGDHSRALSLSTPAFEQFRLVYGHDHPTTMACALAHSIDLRHSGDLTSAKELGERTFEKYRRSLGEDHPHTVAATVNLAVTLRLSGEAADARVLDERALELFRNGIGPNHPYAIIATINLASDLAALGEFEQAIALNRDAVERGERVLGANHPTALAASLNLGHDLRSAGRAEEAESYRGPVLDKYRKVLGEAHPGTIAAIKGGRADCDIDPMLM</sequence>
<accession>A0A1H9J0I1</accession>
<feature type="domain" description="DUF7779" evidence="3">
    <location>
        <begin position="873"/>
        <end position="954"/>
    </location>
</feature>
<dbReference type="Proteomes" id="UP000199352">
    <property type="component" value="Unassembled WGS sequence"/>
</dbReference>
<dbReference type="NCBIfam" id="NF040586">
    <property type="entry name" value="FxSxx_TPR"/>
    <property type="match status" value="1"/>
</dbReference>
<dbReference type="Gene3D" id="1.25.40.10">
    <property type="entry name" value="Tetratricopeptide repeat domain"/>
    <property type="match status" value="3"/>
</dbReference>
<feature type="region of interest" description="Disordered" evidence="1">
    <location>
        <begin position="537"/>
        <end position="564"/>
    </location>
</feature>
<dbReference type="PANTHER" id="PTHR46082">
    <property type="entry name" value="ATP/GTP-BINDING PROTEIN-RELATED"/>
    <property type="match status" value="1"/>
</dbReference>
<evidence type="ECO:0000313" key="5">
    <source>
        <dbReference type="Proteomes" id="UP000199352"/>
    </source>
</evidence>
<gene>
    <name evidence="4" type="ORF">SAMN05216188_105154</name>
</gene>
<evidence type="ECO:0000313" key="4">
    <source>
        <dbReference type="EMBL" id="SEQ80125.1"/>
    </source>
</evidence>
<dbReference type="Pfam" id="PF13424">
    <property type="entry name" value="TPR_12"/>
    <property type="match status" value="1"/>
</dbReference>
<evidence type="ECO:0000259" key="2">
    <source>
        <dbReference type="Pfam" id="PF00931"/>
    </source>
</evidence>
<dbReference type="NCBIfam" id="NF041121">
    <property type="entry name" value="SAV_2336_NTERM"/>
    <property type="match status" value="1"/>
</dbReference>
<dbReference type="Pfam" id="PF25000">
    <property type="entry name" value="DUF7779"/>
    <property type="match status" value="1"/>
</dbReference>
<evidence type="ECO:0000259" key="3">
    <source>
        <dbReference type="Pfam" id="PF25000"/>
    </source>
</evidence>
<dbReference type="STRING" id="402600.SAMN05216188_105154"/>
<reference evidence="5" key="1">
    <citation type="submission" date="2016-10" db="EMBL/GenBank/DDBJ databases">
        <authorList>
            <person name="Varghese N."/>
            <person name="Submissions S."/>
        </authorList>
    </citation>
    <scope>NUCLEOTIDE SEQUENCE [LARGE SCALE GENOMIC DNA]</scope>
    <source>
        <strain evidence="5">CGMCC 4.3525</strain>
    </source>
</reference>
<dbReference type="Pfam" id="PF00931">
    <property type="entry name" value="NB-ARC"/>
    <property type="match status" value="1"/>
</dbReference>
<proteinExistence type="predicted"/>
<evidence type="ECO:0000256" key="1">
    <source>
        <dbReference type="SAM" id="MobiDB-lite"/>
    </source>
</evidence>
<dbReference type="SUPFAM" id="SSF48452">
    <property type="entry name" value="TPR-like"/>
    <property type="match status" value="3"/>
</dbReference>
<dbReference type="InterPro" id="IPR011990">
    <property type="entry name" value="TPR-like_helical_dom_sf"/>
</dbReference>